<comment type="caution">
    <text evidence="2">The sequence shown here is derived from an EMBL/GenBank/DDBJ whole genome shotgun (WGS) entry which is preliminary data.</text>
</comment>
<dbReference type="SUPFAM" id="SSF52540">
    <property type="entry name" value="P-loop containing nucleoside triphosphate hydrolases"/>
    <property type="match status" value="1"/>
</dbReference>
<dbReference type="EMBL" id="JAUEQX010000018">
    <property type="protein sequence ID" value="MDW3779016.1"/>
    <property type="molecule type" value="Genomic_DNA"/>
</dbReference>
<dbReference type="GO" id="GO:0006260">
    <property type="term" value="P:DNA replication"/>
    <property type="evidence" value="ECO:0007669"/>
    <property type="project" value="TreeGrafter"/>
</dbReference>
<name>A0AAW9C9M6_KLUCR</name>
<dbReference type="Pfam" id="PF01695">
    <property type="entry name" value="IstB_IS21"/>
    <property type="match status" value="1"/>
</dbReference>
<accession>A0AAW9C9M6</accession>
<feature type="domain" description="IstB-like ATP-binding" evidence="1">
    <location>
        <begin position="146"/>
        <end position="265"/>
    </location>
</feature>
<keyword evidence="2" id="KW-0067">ATP-binding</keyword>
<evidence type="ECO:0000313" key="3">
    <source>
        <dbReference type="Proteomes" id="UP001276300"/>
    </source>
</evidence>
<evidence type="ECO:0000259" key="1">
    <source>
        <dbReference type="Pfam" id="PF01695"/>
    </source>
</evidence>
<dbReference type="PANTHER" id="PTHR30050">
    <property type="entry name" value="CHROMOSOMAL REPLICATION INITIATOR PROTEIN DNAA"/>
    <property type="match status" value="1"/>
</dbReference>
<proteinExistence type="predicted"/>
<dbReference type="Proteomes" id="UP001276300">
    <property type="component" value="Unassembled WGS sequence"/>
</dbReference>
<protein>
    <submittedName>
        <fullName evidence="2">ATP-binding protein</fullName>
    </submittedName>
</protein>
<evidence type="ECO:0000313" key="2">
    <source>
        <dbReference type="EMBL" id="MDW3779016.1"/>
    </source>
</evidence>
<keyword evidence="2" id="KW-0547">Nucleotide-binding</keyword>
<dbReference type="AlphaFoldDB" id="A0AAW9C9M6"/>
<dbReference type="Gene3D" id="3.40.50.300">
    <property type="entry name" value="P-loop containing nucleotide triphosphate hydrolases"/>
    <property type="match status" value="1"/>
</dbReference>
<gene>
    <name evidence="2" type="ORF">QWU01_19620</name>
</gene>
<dbReference type="InterPro" id="IPR027417">
    <property type="entry name" value="P-loop_NTPase"/>
</dbReference>
<dbReference type="RefSeq" id="WP_318242986.1">
    <property type="nucleotide sequence ID" value="NZ_JAUEQX010000018.1"/>
</dbReference>
<sequence>MTNANKYTERAELLAKRDSVDAELRYALTGEQTYTWRNHPASEPVTARCNEHGEYREYSFLINLTKGPARRMHSGCPECLRIELEGAERALLDHRIADLLADAGIGRRFERCELDNYEPVTPDAAANREACLSYANSWPEYFAAGTSMAMIGRCGTGKNHLAVGLAKKIIREHQARVLITDVMQISRAVKSTWRANAERTEADVLSDFTTPDLLIIDELGAQLGNLSELAILQELINTRYESMLPTIVISNLTLEQLRQGVGDRIVDRVTDGGNNRLVFDWPSYRGKGSAAA</sequence>
<dbReference type="InterPro" id="IPR002611">
    <property type="entry name" value="IstB_ATP-bd"/>
</dbReference>
<organism evidence="2 3">
    <name type="scientific">Kluyvera cryocrescens</name>
    <name type="common">Kluyvera citrophila</name>
    <dbReference type="NCBI Taxonomy" id="580"/>
    <lineage>
        <taxon>Bacteria</taxon>
        <taxon>Pseudomonadati</taxon>
        <taxon>Pseudomonadota</taxon>
        <taxon>Gammaproteobacteria</taxon>
        <taxon>Enterobacterales</taxon>
        <taxon>Enterobacteriaceae</taxon>
        <taxon>Kluyvera</taxon>
    </lineage>
</organism>
<dbReference type="GO" id="GO:0005524">
    <property type="term" value="F:ATP binding"/>
    <property type="evidence" value="ECO:0007669"/>
    <property type="project" value="UniProtKB-KW"/>
</dbReference>
<reference evidence="2" key="1">
    <citation type="journal article" date="2023" name="J Glob Antimicrob Resist">
        <title>Emergence of NDM-1 and KPC-3 carbapenemases in Kluyvera cryocrescens: Investigating genetic heterogeneity and acquisition routes of blaNDM-1 in Enterobacterales species in Portugal.</title>
        <authorList>
            <person name="Loiodice M."/>
            <person name="Ribeiro M."/>
            <person name="Peixe L."/>
            <person name="Novais A."/>
        </authorList>
    </citation>
    <scope>NUCLEOTIDE SEQUENCE</scope>
    <source>
        <strain evidence="2">K629</strain>
    </source>
</reference>
<dbReference type="PANTHER" id="PTHR30050:SF4">
    <property type="entry name" value="ATP-BINDING PROTEIN RV3427C IN INSERTION SEQUENCE-RELATED"/>
    <property type="match status" value="1"/>
</dbReference>